<dbReference type="Pfam" id="PF00512">
    <property type="entry name" value="HisKA"/>
    <property type="match status" value="1"/>
</dbReference>
<dbReference type="PANTHER" id="PTHR43047:SF72">
    <property type="entry name" value="OSMOSENSING HISTIDINE PROTEIN KINASE SLN1"/>
    <property type="match status" value="1"/>
</dbReference>
<dbReference type="InterPro" id="IPR003661">
    <property type="entry name" value="HisK_dim/P_dom"/>
</dbReference>
<dbReference type="PANTHER" id="PTHR43047">
    <property type="entry name" value="TWO-COMPONENT HISTIDINE PROTEIN KINASE"/>
    <property type="match status" value="1"/>
</dbReference>
<dbReference type="SMART" id="SM00091">
    <property type="entry name" value="PAS"/>
    <property type="match status" value="2"/>
</dbReference>
<dbReference type="FunFam" id="3.30.565.10:FF:000006">
    <property type="entry name" value="Sensor histidine kinase WalK"/>
    <property type="match status" value="1"/>
</dbReference>
<feature type="domain" description="Response regulatory" evidence="9">
    <location>
        <begin position="502"/>
        <end position="620"/>
    </location>
</feature>
<dbReference type="SMART" id="SM00387">
    <property type="entry name" value="HATPase_c"/>
    <property type="match status" value="1"/>
</dbReference>
<protein>
    <recommendedName>
        <fullName evidence="3">histidine kinase</fullName>
        <ecNumber evidence="3">2.7.13.3</ecNumber>
    </recommendedName>
</protein>
<evidence type="ECO:0000256" key="6">
    <source>
        <dbReference type="ARBA" id="ARBA00022777"/>
    </source>
</evidence>
<feature type="domain" description="Histidine kinase" evidence="8">
    <location>
        <begin position="266"/>
        <end position="481"/>
    </location>
</feature>
<evidence type="ECO:0000256" key="4">
    <source>
        <dbReference type="ARBA" id="ARBA00022553"/>
    </source>
</evidence>
<dbReference type="InterPro" id="IPR011006">
    <property type="entry name" value="CheY-like_superfamily"/>
</dbReference>
<keyword evidence="12" id="KW-1185">Reference proteome</keyword>
<accession>A0A7H9BH91</accession>
<keyword evidence="6" id="KW-0418">Kinase</keyword>
<comment type="catalytic activity">
    <reaction evidence="1">
        <text>ATP + protein L-histidine = ADP + protein N-phospho-L-histidine.</text>
        <dbReference type="EC" id="2.7.13.3"/>
    </reaction>
</comment>
<name>A0A7H9BH91_9NEIS</name>
<gene>
    <name evidence="11" type="ORF">HQ393_00860</name>
</gene>
<dbReference type="Gene3D" id="3.30.450.20">
    <property type="entry name" value="PAS domain"/>
    <property type="match status" value="2"/>
</dbReference>
<dbReference type="SMART" id="SM00388">
    <property type="entry name" value="HisKA"/>
    <property type="match status" value="1"/>
</dbReference>
<dbReference type="NCBIfam" id="TIGR00229">
    <property type="entry name" value="sensory_box"/>
    <property type="match status" value="2"/>
</dbReference>
<dbReference type="InterPro" id="IPR035965">
    <property type="entry name" value="PAS-like_dom_sf"/>
</dbReference>
<keyword evidence="4 7" id="KW-0597">Phosphoprotein</keyword>
<evidence type="ECO:0000313" key="12">
    <source>
        <dbReference type="Proteomes" id="UP000509597"/>
    </source>
</evidence>
<evidence type="ECO:0000256" key="3">
    <source>
        <dbReference type="ARBA" id="ARBA00012438"/>
    </source>
</evidence>
<comment type="subcellular location">
    <subcellularLocation>
        <location evidence="2">Cell inner membrane</location>
        <topology evidence="2">Multi-pass membrane protein</topology>
    </subcellularLocation>
</comment>
<feature type="domain" description="PAS" evidence="10">
    <location>
        <begin position="124"/>
        <end position="158"/>
    </location>
</feature>
<dbReference type="InterPro" id="IPR004358">
    <property type="entry name" value="Sig_transdc_His_kin-like_C"/>
</dbReference>
<dbReference type="EC" id="2.7.13.3" evidence="3"/>
<dbReference type="InterPro" id="IPR003594">
    <property type="entry name" value="HATPase_dom"/>
</dbReference>
<dbReference type="AlphaFoldDB" id="A0A7H9BH91"/>
<reference evidence="11 12" key="1">
    <citation type="submission" date="2020-07" db="EMBL/GenBank/DDBJ databases">
        <title>Complete genome sequence of Chitinibacter sp. 2T18.</title>
        <authorList>
            <person name="Bae J.-W."/>
            <person name="Choi J.-W."/>
        </authorList>
    </citation>
    <scope>NUCLEOTIDE SEQUENCE [LARGE SCALE GENOMIC DNA]</scope>
    <source>
        <strain evidence="11 12">2T18</strain>
    </source>
</reference>
<dbReference type="CDD" id="cd00082">
    <property type="entry name" value="HisKA"/>
    <property type="match status" value="1"/>
</dbReference>
<dbReference type="Pfam" id="PF00072">
    <property type="entry name" value="Response_reg"/>
    <property type="match status" value="1"/>
</dbReference>
<dbReference type="Proteomes" id="UP000509597">
    <property type="component" value="Chromosome"/>
</dbReference>
<dbReference type="SUPFAM" id="SSF52172">
    <property type="entry name" value="CheY-like"/>
    <property type="match status" value="1"/>
</dbReference>
<evidence type="ECO:0000256" key="2">
    <source>
        <dbReference type="ARBA" id="ARBA00004429"/>
    </source>
</evidence>
<evidence type="ECO:0000256" key="5">
    <source>
        <dbReference type="ARBA" id="ARBA00022679"/>
    </source>
</evidence>
<evidence type="ECO:0000259" key="8">
    <source>
        <dbReference type="PROSITE" id="PS50109"/>
    </source>
</evidence>
<dbReference type="CDD" id="cd00130">
    <property type="entry name" value="PAS"/>
    <property type="match status" value="1"/>
</dbReference>
<keyword evidence="5" id="KW-0808">Transferase</keyword>
<dbReference type="EMBL" id="CP058627">
    <property type="protein sequence ID" value="QLG86904.1"/>
    <property type="molecule type" value="Genomic_DNA"/>
</dbReference>
<evidence type="ECO:0000256" key="7">
    <source>
        <dbReference type="PROSITE-ProRule" id="PRU00169"/>
    </source>
</evidence>
<dbReference type="KEGG" id="chiz:HQ393_00860"/>
<dbReference type="InterPro" id="IPR036097">
    <property type="entry name" value="HisK_dim/P_sf"/>
</dbReference>
<dbReference type="GO" id="GO:0005886">
    <property type="term" value="C:plasma membrane"/>
    <property type="evidence" value="ECO:0007669"/>
    <property type="project" value="UniProtKB-SubCell"/>
</dbReference>
<dbReference type="InterPro" id="IPR005467">
    <property type="entry name" value="His_kinase_dom"/>
</dbReference>
<dbReference type="Gene3D" id="1.10.287.130">
    <property type="match status" value="1"/>
</dbReference>
<dbReference type="PROSITE" id="PS50112">
    <property type="entry name" value="PAS"/>
    <property type="match status" value="1"/>
</dbReference>
<feature type="modified residue" description="4-aspartylphosphate" evidence="7">
    <location>
        <position position="553"/>
    </location>
</feature>
<dbReference type="InterPro" id="IPR001789">
    <property type="entry name" value="Sig_transdc_resp-reg_receiver"/>
</dbReference>
<dbReference type="SUPFAM" id="SSF55785">
    <property type="entry name" value="PYP-like sensor domain (PAS domain)"/>
    <property type="match status" value="2"/>
</dbReference>
<dbReference type="InterPro" id="IPR000014">
    <property type="entry name" value="PAS"/>
</dbReference>
<dbReference type="Gene3D" id="3.30.565.10">
    <property type="entry name" value="Histidine kinase-like ATPase, C-terminal domain"/>
    <property type="match status" value="1"/>
</dbReference>
<proteinExistence type="predicted"/>
<dbReference type="SUPFAM" id="SSF47384">
    <property type="entry name" value="Homodimeric domain of signal transducing histidine kinase"/>
    <property type="match status" value="1"/>
</dbReference>
<evidence type="ECO:0000256" key="1">
    <source>
        <dbReference type="ARBA" id="ARBA00000085"/>
    </source>
</evidence>
<evidence type="ECO:0000259" key="9">
    <source>
        <dbReference type="PROSITE" id="PS50110"/>
    </source>
</evidence>
<dbReference type="GO" id="GO:0009927">
    <property type="term" value="F:histidine phosphotransfer kinase activity"/>
    <property type="evidence" value="ECO:0007669"/>
    <property type="project" value="TreeGrafter"/>
</dbReference>
<evidence type="ECO:0000259" key="10">
    <source>
        <dbReference type="PROSITE" id="PS50112"/>
    </source>
</evidence>
<dbReference type="SMART" id="SM00448">
    <property type="entry name" value="REC"/>
    <property type="match status" value="1"/>
</dbReference>
<dbReference type="InterPro" id="IPR036890">
    <property type="entry name" value="HATPase_C_sf"/>
</dbReference>
<dbReference type="RefSeq" id="WP_179356990.1">
    <property type="nucleotide sequence ID" value="NZ_CP058627.1"/>
</dbReference>
<sequence>MLDPQLLSQYCDTAIMAVHLDSETIIAANPASETLLGYPLAQLIGMKIADIEVGLQDVFFWEDVRQCGAQEVLHVESEYRHQNGQFLPVSKTIRVVQQAEGVICIISASNIGASKRLEEESARSSSLLAATLESTVDGILVTDLDGRIINFNHRLTQIWPWQIQTEAKISTLLLEFKTQLQEREQFADWLTDLYHDPYLEDKFTCSLLDGRVYEIATCPQQYRDAPIGRVFSVHDISELKATEAALRIARDQAQTANKAKSDFLAHMSHELRTPLNAIMGFAQVIEADDEGQHQILGSYIHKAGQHLLGLINEVLDLASIEAGKLALRLESINVAEVIHDCIELTQFLAKDKGITIAAQPIAANCFIQADQRRFKQMLLNLISNAIKYNRPAGKVTLFVTQEQAGHWRITVSDTGVGISEQDQRKLFTPFNRVGDAQTQIEGTGIGLAFTRKLALLMKGQVGLSSEVNVGSQFWIDLPAALAPDSAIVALHTPSAITTDTRTILYIEDDLLSQKLIQNILAKQRPQYQIFVAKTGQEGLALAHQLVPDLILLDQQLPDATGAMIYEQLQLNERTCNTPCIALSGNTLPEQINDALRTGFSAYLSKPVQISQALLTIDQVLSQGKHIPR</sequence>
<dbReference type="GO" id="GO:0000155">
    <property type="term" value="F:phosphorelay sensor kinase activity"/>
    <property type="evidence" value="ECO:0007669"/>
    <property type="project" value="InterPro"/>
</dbReference>
<dbReference type="PROSITE" id="PS50109">
    <property type="entry name" value="HIS_KIN"/>
    <property type="match status" value="1"/>
</dbReference>
<dbReference type="PROSITE" id="PS50110">
    <property type="entry name" value="RESPONSE_REGULATORY"/>
    <property type="match status" value="1"/>
</dbReference>
<organism evidence="11 12">
    <name type="scientific">Chitinibacter bivalviorum</name>
    <dbReference type="NCBI Taxonomy" id="2739434"/>
    <lineage>
        <taxon>Bacteria</taxon>
        <taxon>Pseudomonadati</taxon>
        <taxon>Pseudomonadota</taxon>
        <taxon>Betaproteobacteria</taxon>
        <taxon>Neisseriales</taxon>
        <taxon>Chitinibacteraceae</taxon>
        <taxon>Chitinibacter</taxon>
    </lineage>
</organism>
<dbReference type="SUPFAM" id="SSF55874">
    <property type="entry name" value="ATPase domain of HSP90 chaperone/DNA topoisomerase II/histidine kinase"/>
    <property type="match status" value="1"/>
</dbReference>
<dbReference type="PRINTS" id="PR00344">
    <property type="entry name" value="BCTRLSENSOR"/>
</dbReference>
<dbReference type="Gene3D" id="3.40.50.2300">
    <property type="match status" value="1"/>
</dbReference>
<dbReference type="Pfam" id="PF02518">
    <property type="entry name" value="HATPase_c"/>
    <property type="match status" value="1"/>
</dbReference>
<dbReference type="Pfam" id="PF13426">
    <property type="entry name" value="PAS_9"/>
    <property type="match status" value="1"/>
</dbReference>
<evidence type="ECO:0000313" key="11">
    <source>
        <dbReference type="EMBL" id="QLG86904.1"/>
    </source>
</evidence>